<protein>
    <submittedName>
        <fullName evidence="1">Uncharacterized protein</fullName>
    </submittedName>
</protein>
<reference evidence="1" key="1">
    <citation type="journal article" date="2020" name="Nature">
        <title>Giant virus diversity and host interactions through global metagenomics.</title>
        <authorList>
            <person name="Schulz F."/>
            <person name="Roux S."/>
            <person name="Paez-Espino D."/>
            <person name="Jungbluth S."/>
            <person name="Walsh D.A."/>
            <person name="Denef V.J."/>
            <person name="McMahon K.D."/>
            <person name="Konstantinidis K.T."/>
            <person name="Eloe-Fadrosh E.A."/>
            <person name="Kyrpides N.C."/>
            <person name="Woyke T."/>
        </authorList>
    </citation>
    <scope>NUCLEOTIDE SEQUENCE</scope>
    <source>
        <strain evidence="1">GVMAG-M-3300013285-6</strain>
    </source>
</reference>
<accession>A0A6C0BKC1</accession>
<evidence type="ECO:0000313" key="1">
    <source>
        <dbReference type="EMBL" id="QHS92009.1"/>
    </source>
</evidence>
<dbReference type="EMBL" id="MN739167">
    <property type="protein sequence ID" value="QHS92009.1"/>
    <property type="molecule type" value="Genomic_DNA"/>
</dbReference>
<name>A0A6C0BKC1_9ZZZZ</name>
<sequence length="133" mass="15151">MAPSLTFHFTRNANTSNDDTIIIRKGEDDTSLSVSMYDAIAGKKYTTAILKVSLHAYVNSLLTLAKYDSDPFQKVQVSAPYYPCFIFDTSDLMNTNVRASIDSLLELCLTTWFPYEEEEEDVPKNNCQCSYRY</sequence>
<organism evidence="1">
    <name type="scientific">viral metagenome</name>
    <dbReference type="NCBI Taxonomy" id="1070528"/>
    <lineage>
        <taxon>unclassified sequences</taxon>
        <taxon>metagenomes</taxon>
        <taxon>organismal metagenomes</taxon>
    </lineage>
</organism>
<dbReference type="AlphaFoldDB" id="A0A6C0BKC1"/>
<proteinExistence type="predicted"/>